<dbReference type="PROSITE" id="PS51832">
    <property type="entry name" value="HD_GYP"/>
    <property type="match status" value="1"/>
</dbReference>
<dbReference type="SUPFAM" id="SSF109604">
    <property type="entry name" value="HD-domain/PDEase-like"/>
    <property type="match status" value="1"/>
</dbReference>
<dbReference type="InterPro" id="IPR003607">
    <property type="entry name" value="HD/PDEase_dom"/>
</dbReference>
<dbReference type="PANTHER" id="PTHR43155:SF2">
    <property type="entry name" value="CYCLIC DI-GMP PHOSPHODIESTERASE PA4108"/>
    <property type="match status" value="1"/>
</dbReference>
<name>A0A9E8LUJ5_9BACI</name>
<dbReference type="CDD" id="cd00077">
    <property type="entry name" value="HDc"/>
    <property type="match status" value="1"/>
</dbReference>
<dbReference type="PANTHER" id="PTHR43155">
    <property type="entry name" value="CYCLIC DI-GMP PHOSPHODIESTERASE PA4108-RELATED"/>
    <property type="match status" value="1"/>
</dbReference>
<dbReference type="KEGG" id="faf:OE104_14885"/>
<evidence type="ECO:0000259" key="1">
    <source>
        <dbReference type="PROSITE" id="PS51832"/>
    </source>
</evidence>
<sequence length="300" mass="35141">MDVKSAKWLAVGDRLAEDVPIEGEILKKDTILSLKQILSIQSSDRKYVKVFPRYFDDQDSLSTQSPINPVEVMFAKEQFYEFVFSNARKGRFHDLLEAKSDFLFLEDLFIHSMSNEYVKNLLFALKRWDRYSFDHSLDVFMIGSLWLYEKTSTKIESIGTGFLMHDIGKLKVPQDILMKKEKLTKEEFETVKNHSLYGEELLKKFGFSEISQHMAKYHHVRLDQTGYPEPIPDAIPWEVQMLMIVDVFSALTLDRPYRKAYSIKEAIEILHMGKGKFQPDLVKSFVQFIIEKEKSIEELR</sequence>
<feature type="domain" description="HD-GYP" evidence="1">
    <location>
        <begin position="102"/>
        <end position="300"/>
    </location>
</feature>
<gene>
    <name evidence="2" type="ORF">OE104_14885</name>
</gene>
<organism evidence="2 3">
    <name type="scientific">Fervidibacillus albus</name>
    <dbReference type="NCBI Taxonomy" id="2980026"/>
    <lineage>
        <taxon>Bacteria</taxon>
        <taxon>Bacillati</taxon>
        <taxon>Bacillota</taxon>
        <taxon>Bacilli</taxon>
        <taxon>Bacillales</taxon>
        <taxon>Bacillaceae</taxon>
        <taxon>Fervidibacillus</taxon>
    </lineage>
</organism>
<protein>
    <submittedName>
        <fullName evidence="2">HD domain-containing protein</fullName>
    </submittedName>
</protein>
<reference evidence="2" key="1">
    <citation type="submission" date="2022-09" db="EMBL/GenBank/DDBJ databases">
        <title>Complete Genomes of Fervidibacillus albus and Fervidibacillus halotolerans isolated from tidal flat sediments.</title>
        <authorList>
            <person name="Kwon K.K."/>
            <person name="Yang S.-H."/>
            <person name="Park M.J."/>
            <person name="Oh H.-M."/>
        </authorList>
    </citation>
    <scope>NUCLEOTIDE SEQUENCE</scope>
    <source>
        <strain evidence="2">MEBiC13591</strain>
    </source>
</reference>
<dbReference type="Proteomes" id="UP001164718">
    <property type="component" value="Chromosome"/>
</dbReference>
<dbReference type="SMART" id="SM00471">
    <property type="entry name" value="HDc"/>
    <property type="match status" value="1"/>
</dbReference>
<keyword evidence="3" id="KW-1185">Reference proteome</keyword>
<evidence type="ECO:0000313" key="3">
    <source>
        <dbReference type="Proteomes" id="UP001164718"/>
    </source>
</evidence>
<dbReference type="RefSeq" id="WP_275417554.1">
    <property type="nucleotide sequence ID" value="NZ_CP106878.1"/>
</dbReference>
<dbReference type="EMBL" id="CP106878">
    <property type="protein sequence ID" value="WAA09771.1"/>
    <property type="molecule type" value="Genomic_DNA"/>
</dbReference>
<dbReference type="AlphaFoldDB" id="A0A9E8LUJ5"/>
<evidence type="ECO:0000313" key="2">
    <source>
        <dbReference type="EMBL" id="WAA09771.1"/>
    </source>
</evidence>
<proteinExistence type="predicted"/>
<dbReference type="Gene3D" id="1.10.3210.10">
    <property type="entry name" value="Hypothetical protein af1432"/>
    <property type="match status" value="1"/>
</dbReference>
<dbReference type="InterPro" id="IPR037522">
    <property type="entry name" value="HD_GYP_dom"/>
</dbReference>
<dbReference type="Pfam" id="PF13487">
    <property type="entry name" value="HD_5"/>
    <property type="match status" value="1"/>
</dbReference>
<accession>A0A9E8LUJ5</accession>